<accession>A0AAE0WX31</accession>
<name>A0AAE0WX31_9PEZI</name>
<proteinExistence type="predicted"/>
<feature type="coiled-coil region" evidence="1">
    <location>
        <begin position="608"/>
        <end position="656"/>
    </location>
</feature>
<organism evidence="3 4">
    <name type="scientific">Recurvomyces mirabilis</name>
    <dbReference type="NCBI Taxonomy" id="574656"/>
    <lineage>
        <taxon>Eukaryota</taxon>
        <taxon>Fungi</taxon>
        <taxon>Dikarya</taxon>
        <taxon>Ascomycota</taxon>
        <taxon>Pezizomycotina</taxon>
        <taxon>Dothideomycetes</taxon>
        <taxon>Dothideomycetidae</taxon>
        <taxon>Mycosphaerellales</taxon>
        <taxon>Teratosphaeriaceae</taxon>
        <taxon>Recurvomyces</taxon>
    </lineage>
</organism>
<keyword evidence="4" id="KW-1185">Reference proteome</keyword>
<feature type="region of interest" description="Disordered" evidence="2">
    <location>
        <begin position="84"/>
        <end position="146"/>
    </location>
</feature>
<keyword evidence="1" id="KW-0175">Coiled coil</keyword>
<evidence type="ECO:0000313" key="4">
    <source>
        <dbReference type="Proteomes" id="UP001274830"/>
    </source>
</evidence>
<comment type="caution">
    <text evidence="3">The sequence shown here is derived from an EMBL/GenBank/DDBJ whole genome shotgun (WGS) entry which is preliminary data.</text>
</comment>
<evidence type="ECO:0000256" key="1">
    <source>
        <dbReference type="SAM" id="Coils"/>
    </source>
</evidence>
<evidence type="ECO:0000256" key="2">
    <source>
        <dbReference type="SAM" id="MobiDB-lite"/>
    </source>
</evidence>
<gene>
    <name evidence="3" type="ORF">LTR78_000977</name>
</gene>
<feature type="region of interest" description="Disordered" evidence="2">
    <location>
        <begin position="365"/>
        <end position="386"/>
    </location>
</feature>
<feature type="region of interest" description="Disordered" evidence="2">
    <location>
        <begin position="437"/>
        <end position="457"/>
    </location>
</feature>
<reference evidence="3" key="1">
    <citation type="submission" date="2023-07" db="EMBL/GenBank/DDBJ databases">
        <title>Black Yeasts Isolated from many extreme environments.</title>
        <authorList>
            <person name="Coleine C."/>
            <person name="Stajich J.E."/>
            <person name="Selbmann L."/>
        </authorList>
    </citation>
    <scope>NUCLEOTIDE SEQUENCE</scope>
    <source>
        <strain evidence="3">CCFEE 5485</strain>
    </source>
</reference>
<dbReference type="AlphaFoldDB" id="A0AAE0WX31"/>
<protein>
    <submittedName>
        <fullName evidence="3">Uncharacterized protein</fullName>
    </submittedName>
</protein>
<feature type="region of interest" description="Disordered" evidence="2">
    <location>
        <begin position="191"/>
        <end position="216"/>
    </location>
</feature>
<feature type="compositionally biased region" description="Basic and acidic residues" evidence="2">
    <location>
        <begin position="446"/>
        <end position="457"/>
    </location>
</feature>
<sequence>MLSTQNSRTLMSHIRHTEEESITFRVGGVEALTAMDKVLGENEMTRGSGSGSDYSDQSAFEETDEFGKRLLQHQRDVQRLNNALRPGQQAFRKARPRIRSGNRLAQTDGVAETGIGERPGSAESAVSEPAVNPPRQWATKAKPRSEWLRRKHAAAADGLEPDAHRADEGVIMPHVTAYTGDEDWIAVAEEPLDPNETTPPSMRRRRRESTPSSMQHMNTTINGAEGGEDHDFTAADLLASTPALNRRNRRIDELTRQEIASIEKRGVTKRNLEQILDHTTLKTTEVRPVSAPSGEFVSPPRRRRSLMANKENLPPNGEVNGTYKGAETVGLVNRTAEAVTFKNAQRPAHKRTDSYNLLKKLARVSSLSPSPAKPQNEEETAAVDKRTKSVPELDFGPLGAKSANSDYLAMARPKSAGAKFAEKRREQELLDRANEEQLEVPVEEAGEQHDDAPPELKIDPPDIDDMPAPQPPVKDSKAPLVTGAWLDTPGPMTDLRPLLKTTDSEINRAFGTPSAIATLEPRDDPLGNDGRRIVSEPVLAKSALADVLKDVVNEPDLELGDTTIQSLEDIVDPDTEVTDTVASMDVTAVAQEVIDAIDAADGAASDPLTQAERDRRQERLAIESMNKHLRAARTSIKDANRGLRRVENKIETVQAASTPIAPETIIHITDDGRHICPACGSHPSVPPHSAWGALWREFTSCFYTLPPTSSTTDLLSRLRNIHLTYLGLFCTLWLLWFAVESVLCYHYCPVLYADKMVGYGVKEWNPPQFPFVIPTVLFRPWKHLWGPVVQSLGWWAGTGVNWVFGEGWVDVTEPVVVVPKLRMPTRGLGWASAATASAVRASERVVWSAVEAGEEVGSIWDDAIMIQ</sequence>
<evidence type="ECO:0000313" key="3">
    <source>
        <dbReference type="EMBL" id="KAK3679416.1"/>
    </source>
</evidence>
<dbReference type="EMBL" id="JAUTXT010000002">
    <property type="protein sequence ID" value="KAK3679416.1"/>
    <property type="molecule type" value="Genomic_DNA"/>
</dbReference>
<dbReference type="Proteomes" id="UP001274830">
    <property type="component" value="Unassembled WGS sequence"/>
</dbReference>